<evidence type="ECO:0000313" key="10">
    <source>
        <dbReference type="Proteomes" id="UP000028058"/>
    </source>
</evidence>
<protein>
    <submittedName>
        <fullName evidence="9">ABC transporter permease</fullName>
    </submittedName>
</protein>
<evidence type="ECO:0000256" key="2">
    <source>
        <dbReference type="ARBA" id="ARBA00022448"/>
    </source>
</evidence>
<proteinExistence type="inferred from homology"/>
<gene>
    <name evidence="9" type="ORF">SFRA_026445</name>
</gene>
<dbReference type="CDD" id="cd06261">
    <property type="entry name" value="TM_PBP2"/>
    <property type="match status" value="1"/>
</dbReference>
<dbReference type="GO" id="GO:0005886">
    <property type="term" value="C:plasma membrane"/>
    <property type="evidence" value="ECO:0007669"/>
    <property type="project" value="UniProtKB-SubCell"/>
</dbReference>
<reference evidence="9 10" key="1">
    <citation type="journal article" date="2014" name="Genome Announc.">
        <title>Draft Genome Sequence of Streptomyces fradiae ATCC 19609, a Strain Highly Sensitive to Antibiotics.</title>
        <authorList>
            <person name="Bekker O.B."/>
            <person name="Klimina K.M."/>
            <person name="Vatlin A.A."/>
            <person name="Zakharevich N.V."/>
            <person name="Kasianov A.S."/>
            <person name="Danilenko V.N."/>
        </authorList>
    </citation>
    <scope>NUCLEOTIDE SEQUENCE [LARGE SCALE GENOMIC DNA]</scope>
    <source>
        <strain evidence="9 10">ATCC 19609</strain>
    </source>
</reference>
<keyword evidence="2 7" id="KW-0813">Transport</keyword>
<evidence type="ECO:0000256" key="4">
    <source>
        <dbReference type="ARBA" id="ARBA00022692"/>
    </source>
</evidence>
<keyword evidence="6 7" id="KW-0472">Membrane</keyword>
<dbReference type="Proteomes" id="UP000028058">
    <property type="component" value="Unassembled WGS sequence"/>
</dbReference>
<evidence type="ECO:0000256" key="3">
    <source>
        <dbReference type="ARBA" id="ARBA00022475"/>
    </source>
</evidence>
<feature type="domain" description="ABC transmembrane type-1" evidence="8">
    <location>
        <begin position="110"/>
        <end position="319"/>
    </location>
</feature>
<comment type="similarity">
    <text evidence="7">Belongs to the binding-protein-dependent transport system permease family.</text>
</comment>
<dbReference type="PROSITE" id="PS50928">
    <property type="entry name" value="ABC_TM1"/>
    <property type="match status" value="1"/>
</dbReference>
<feature type="transmembrane region" description="Helical" evidence="7">
    <location>
        <begin position="254"/>
        <end position="276"/>
    </location>
</feature>
<evidence type="ECO:0000259" key="8">
    <source>
        <dbReference type="PROSITE" id="PS50928"/>
    </source>
</evidence>
<keyword evidence="10" id="KW-1185">Reference proteome</keyword>
<dbReference type="Pfam" id="PF00528">
    <property type="entry name" value="BPD_transp_1"/>
    <property type="match status" value="1"/>
</dbReference>
<dbReference type="OrthoDB" id="147639at2"/>
<feature type="transmembrane region" description="Helical" evidence="7">
    <location>
        <begin position="296"/>
        <end position="322"/>
    </location>
</feature>
<evidence type="ECO:0000256" key="1">
    <source>
        <dbReference type="ARBA" id="ARBA00004651"/>
    </source>
</evidence>
<dbReference type="RefSeq" id="WP_043462410.1">
    <property type="nucleotide sequence ID" value="NZ_CP134822.1"/>
</dbReference>
<dbReference type="AlphaFoldDB" id="A0A3R7FMR9"/>
<dbReference type="SUPFAM" id="SSF161098">
    <property type="entry name" value="MetI-like"/>
    <property type="match status" value="1"/>
</dbReference>
<dbReference type="EMBL" id="JNAD02000015">
    <property type="protein sequence ID" value="RKM91986.1"/>
    <property type="molecule type" value="Genomic_DNA"/>
</dbReference>
<dbReference type="PANTHER" id="PTHR43163">
    <property type="entry name" value="DIPEPTIDE TRANSPORT SYSTEM PERMEASE PROTEIN DPPB-RELATED"/>
    <property type="match status" value="1"/>
</dbReference>
<feature type="transmembrane region" description="Helical" evidence="7">
    <location>
        <begin position="116"/>
        <end position="137"/>
    </location>
</feature>
<name>A0A3R7FMR9_9ACTN</name>
<feature type="transmembrane region" description="Helical" evidence="7">
    <location>
        <begin position="149"/>
        <end position="170"/>
    </location>
</feature>
<keyword evidence="4 7" id="KW-0812">Transmembrane</keyword>
<comment type="subcellular location">
    <subcellularLocation>
        <location evidence="1 7">Cell membrane</location>
        <topology evidence="1 7">Multi-pass membrane protein</topology>
    </subcellularLocation>
</comment>
<accession>A0A3R7FMR9</accession>
<feature type="transmembrane region" description="Helical" evidence="7">
    <location>
        <begin position="9"/>
        <end position="30"/>
    </location>
</feature>
<sequence length="328" mass="35271">MITYLARRLAGVTGVLLAICAITFTIFYLLPADPAAAACGKTCSPERLAEVRHFMGLDQPVWRQFADYLVGIFAGRELGTEPHTLSCGFPCLGYSYENSLPVWELLTDRLPVSASLAFGAALMWLVLGLGAGITAALRKGTMTDRTLMIGAVATASLPVYFTAVMLLYGVVRVAGLLPYPEYVPLTADPAAWATNLLLPWSALAVLYAAMYARQSRSSMIEAMAQPYIRTARAKGMPEPTVVVKHGLRSGLTPVLTIFGMDLGGLLAGAVITESIFGIPGVGRLFFDALQRSDQPVILGVTLLAAFFIVAANLIVDILYAFIDPRVRY</sequence>
<dbReference type="Gene3D" id="1.10.3720.10">
    <property type="entry name" value="MetI-like"/>
    <property type="match status" value="1"/>
</dbReference>
<comment type="caution">
    <text evidence="9">The sequence shown here is derived from an EMBL/GenBank/DDBJ whole genome shotgun (WGS) entry which is preliminary data.</text>
</comment>
<keyword evidence="5 7" id="KW-1133">Transmembrane helix</keyword>
<feature type="transmembrane region" description="Helical" evidence="7">
    <location>
        <begin position="190"/>
        <end position="210"/>
    </location>
</feature>
<evidence type="ECO:0000256" key="5">
    <source>
        <dbReference type="ARBA" id="ARBA00022989"/>
    </source>
</evidence>
<dbReference type="Pfam" id="PF19300">
    <property type="entry name" value="BPD_transp_1_N"/>
    <property type="match status" value="1"/>
</dbReference>
<dbReference type="PANTHER" id="PTHR43163:SF6">
    <property type="entry name" value="DIPEPTIDE TRANSPORT SYSTEM PERMEASE PROTEIN DPPB-RELATED"/>
    <property type="match status" value="1"/>
</dbReference>
<keyword evidence="3" id="KW-1003">Cell membrane</keyword>
<dbReference type="InterPro" id="IPR000515">
    <property type="entry name" value="MetI-like"/>
</dbReference>
<evidence type="ECO:0000256" key="6">
    <source>
        <dbReference type="ARBA" id="ARBA00023136"/>
    </source>
</evidence>
<dbReference type="InterPro" id="IPR035906">
    <property type="entry name" value="MetI-like_sf"/>
</dbReference>
<organism evidence="9 10">
    <name type="scientific">Streptomyces xinghaiensis</name>
    <dbReference type="NCBI Taxonomy" id="1038928"/>
    <lineage>
        <taxon>Bacteria</taxon>
        <taxon>Bacillati</taxon>
        <taxon>Actinomycetota</taxon>
        <taxon>Actinomycetes</taxon>
        <taxon>Kitasatosporales</taxon>
        <taxon>Streptomycetaceae</taxon>
        <taxon>Streptomyces</taxon>
    </lineage>
</organism>
<dbReference type="GO" id="GO:0055085">
    <property type="term" value="P:transmembrane transport"/>
    <property type="evidence" value="ECO:0007669"/>
    <property type="project" value="InterPro"/>
</dbReference>
<evidence type="ECO:0000313" key="9">
    <source>
        <dbReference type="EMBL" id="RKM91986.1"/>
    </source>
</evidence>
<dbReference type="InterPro" id="IPR045621">
    <property type="entry name" value="BPD_transp_1_N"/>
</dbReference>
<evidence type="ECO:0000256" key="7">
    <source>
        <dbReference type="RuleBase" id="RU363032"/>
    </source>
</evidence>